<organism evidence="6 7">
    <name type="scientific">Biformimicrobium ophioploci</name>
    <dbReference type="NCBI Taxonomy" id="3036711"/>
    <lineage>
        <taxon>Bacteria</taxon>
        <taxon>Pseudomonadati</taxon>
        <taxon>Pseudomonadota</taxon>
        <taxon>Gammaproteobacteria</taxon>
        <taxon>Cellvibrionales</taxon>
        <taxon>Microbulbiferaceae</taxon>
        <taxon>Biformimicrobium</taxon>
    </lineage>
</organism>
<reference evidence="6 7" key="1">
    <citation type="submission" date="2023-04" db="EMBL/GenBank/DDBJ databases">
        <title>Marinobulbifer ophiurae gen. nov., sp. Nov., isolate from tissue of brittle star Ophioplocus japonicus.</title>
        <authorList>
            <person name="Kawano K."/>
            <person name="Sawayama S."/>
            <person name="Nakagawa S."/>
        </authorList>
    </citation>
    <scope>NUCLEOTIDE SEQUENCE [LARGE SCALE GENOMIC DNA]</scope>
    <source>
        <strain evidence="6 7">NKW57</strain>
    </source>
</reference>
<evidence type="ECO:0000313" key="6">
    <source>
        <dbReference type="EMBL" id="GMG88114.1"/>
    </source>
</evidence>
<feature type="transmembrane region" description="Helical" evidence="4">
    <location>
        <begin position="119"/>
        <end position="139"/>
    </location>
</feature>
<sequence>MSNAAIPLMVFLGALIGAELAPDPTLATAPIAVMVVGTALAAGIVPSLMRRFGRKAVFVFTATAGLLNCALLAFAVQSASFPLFLCGSVVLGMSAAVVQHYRFAAMEQVPLHQQAQAASLVLLAGIGAAFVGPELAVAGQELTGTRYVGSFLLIGFCYIVVLIGLQFFVPAANAESTPAESNTEGRSFLHEPLFWCAVASGAIGYSVMSFVMTATPISMHHIHGHSLETTKFTIQSHIAAMYLPSLFSGWLIGRLGIRGLILLGVVAYVLSTAVAALDTSGAGFWTALVLLGVGWNFMFVAGTTLLPRTYGNGDPYRAQTINEFTIFSTQAVASLSAGLVLNAIGWQGMVIVSLAPLALISLMVLRYRQRPGWQLNRAG</sequence>
<comment type="caution">
    <text evidence="6">The sequence shown here is derived from an EMBL/GenBank/DDBJ whole genome shotgun (WGS) entry which is preliminary data.</text>
</comment>
<accession>A0ABQ6M1F9</accession>
<feature type="domain" description="Major facilitator superfamily (MFS) profile" evidence="5">
    <location>
        <begin position="192"/>
        <end position="379"/>
    </location>
</feature>
<dbReference type="Gene3D" id="1.20.1250.20">
    <property type="entry name" value="MFS general substrate transporter like domains"/>
    <property type="match status" value="1"/>
</dbReference>
<feature type="transmembrane region" description="Helical" evidence="4">
    <location>
        <begin position="56"/>
        <end position="75"/>
    </location>
</feature>
<proteinExistence type="predicted"/>
<dbReference type="PROSITE" id="PS50850">
    <property type="entry name" value="MFS"/>
    <property type="match status" value="1"/>
</dbReference>
<keyword evidence="7" id="KW-1185">Reference proteome</keyword>
<feature type="transmembrane region" description="Helical" evidence="4">
    <location>
        <begin position="283"/>
        <end position="306"/>
    </location>
</feature>
<evidence type="ECO:0000256" key="2">
    <source>
        <dbReference type="ARBA" id="ARBA00022989"/>
    </source>
</evidence>
<dbReference type="InterPro" id="IPR020846">
    <property type="entry name" value="MFS_dom"/>
</dbReference>
<protein>
    <submittedName>
        <fullName evidence="6">MFS transporter</fullName>
    </submittedName>
</protein>
<evidence type="ECO:0000313" key="7">
    <source>
        <dbReference type="Proteomes" id="UP001224392"/>
    </source>
</evidence>
<dbReference type="PANTHER" id="PTHR23534:SF1">
    <property type="entry name" value="MAJOR FACILITATOR SUPERFAMILY PROTEIN"/>
    <property type="match status" value="1"/>
</dbReference>
<feature type="transmembrane region" description="Helical" evidence="4">
    <location>
        <begin position="350"/>
        <end position="367"/>
    </location>
</feature>
<gene>
    <name evidence="6" type="ORF">MNKW57_24350</name>
</gene>
<dbReference type="Pfam" id="PF07690">
    <property type="entry name" value="MFS_1"/>
    <property type="match status" value="1"/>
</dbReference>
<dbReference type="InterPro" id="IPR011701">
    <property type="entry name" value="MFS"/>
</dbReference>
<evidence type="ECO:0000256" key="3">
    <source>
        <dbReference type="ARBA" id="ARBA00023136"/>
    </source>
</evidence>
<keyword evidence="2 4" id="KW-1133">Transmembrane helix</keyword>
<keyword evidence="3 4" id="KW-0472">Membrane</keyword>
<evidence type="ECO:0000259" key="5">
    <source>
        <dbReference type="PROSITE" id="PS50850"/>
    </source>
</evidence>
<keyword evidence="1 4" id="KW-0812">Transmembrane</keyword>
<dbReference type="Proteomes" id="UP001224392">
    <property type="component" value="Unassembled WGS sequence"/>
</dbReference>
<feature type="transmembrane region" description="Helical" evidence="4">
    <location>
        <begin position="27"/>
        <end position="49"/>
    </location>
</feature>
<evidence type="ECO:0000256" key="4">
    <source>
        <dbReference type="SAM" id="Phobius"/>
    </source>
</evidence>
<name>A0ABQ6M1F9_9GAMM</name>
<dbReference type="EMBL" id="BSYJ01000005">
    <property type="protein sequence ID" value="GMG88114.1"/>
    <property type="molecule type" value="Genomic_DNA"/>
</dbReference>
<dbReference type="PANTHER" id="PTHR23534">
    <property type="entry name" value="MFS PERMEASE"/>
    <property type="match status" value="1"/>
</dbReference>
<feature type="transmembrane region" description="Helical" evidence="4">
    <location>
        <begin position="151"/>
        <end position="172"/>
    </location>
</feature>
<evidence type="ECO:0000256" key="1">
    <source>
        <dbReference type="ARBA" id="ARBA00022692"/>
    </source>
</evidence>
<dbReference type="InterPro" id="IPR036259">
    <property type="entry name" value="MFS_trans_sf"/>
</dbReference>
<dbReference type="SUPFAM" id="SSF103473">
    <property type="entry name" value="MFS general substrate transporter"/>
    <property type="match status" value="1"/>
</dbReference>
<feature type="transmembrane region" description="Helical" evidence="4">
    <location>
        <begin position="81"/>
        <end position="98"/>
    </location>
</feature>
<feature type="transmembrane region" description="Helical" evidence="4">
    <location>
        <begin position="193"/>
        <end position="214"/>
    </location>
</feature>
<feature type="transmembrane region" description="Helical" evidence="4">
    <location>
        <begin position="260"/>
        <end position="277"/>
    </location>
</feature>